<evidence type="ECO:0000256" key="1">
    <source>
        <dbReference type="ARBA" id="ARBA00003416"/>
    </source>
</evidence>
<evidence type="ECO:0008006" key="9">
    <source>
        <dbReference type="Google" id="ProtNLM"/>
    </source>
</evidence>
<feature type="coiled-coil region" evidence="5">
    <location>
        <begin position="40"/>
        <end position="125"/>
    </location>
</feature>
<comment type="similarity">
    <text evidence="2">Belongs to the RmuC family.</text>
</comment>
<accession>V8CCC8</accession>
<feature type="region of interest" description="Disordered" evidence="6">
    <location>
        <begin position="258"/>
        <end position="291"/>
    </location>
</feature>
<name>V8CCC8_9HELI</name>
<evidence type="ECO:0000256" key="3">
    <source>
        <dbReference type="ARBA" id="ARBA00023054"/>
    </source>
</evidence>
<dbReference type="eggNOG" id="COG1322">
    <property type="taxonomic scope" value="Bacteria"/>
</dbReference>
<dbReference type="Proteomes" id="UP000018731">
    <property type="component" value="Unassembled WGS sequence"/>
</dbReference>
<dbReference type="InterPro" id="IPR003798">
    <property type="entry name" value="DNA_recombination_RmuC"/>
</dbReference>
<dbReference type="EMBL" id="AZJI01000001">
    <property type="protein sequence ID" value="ETD24757.1"/>
    <property type="molecule type" value="Genomic_DNA"/>
</dbReference>
<dbReference type="PANTHER" id="PTHR30563:SF0">
    <property type="entry name" value="DNA RECOMBINATION PROTEIN RMUC"/>
    <property type="match status" value="1"/>
</dbReference>
<proteinExistence type="inferred from homology"/>
<dbReference type="RefSeq" id="WP_023926759.1">
    <property type="nucleotide sequence ID" value="NZ_KI669454.1"/>
</dbReference>
<sequence>MFDMLDISSWLLVLVAFICALALLKVKSLKSLLANTQNLLYSAQLEAKEKSQSLAQLEAKLESSNHFYAQALKDKSTQLDELKQNQKGELEKLEKRYENSLKTLKEELEKNLEIQKTALLNQNKVMLNKDSRELLEEIFTPLKKEMEGYSKNLIANEASLKENISHIFTYSRKLGEDANKLAQVLQGEKKVRGNFGELQLKAVLESSGLQEGVNYELQSSFSDDDSGVSKRFVPDAVVYFDTKSGIVIDSKFSLPNLPSADSTHSLDSNMGLESDSLPKGETPSDIQNLPNNSTNATNITNTTNPAPNALSNSLLQAQIAKNLKSRIDELAKKNYQRFRSSNPRFKNAKMHEFVLLFVPYQNILDMALEADAYIYQYAYQKGIYLTTPHTLFMALKTISIGWVHIQSDEKVQRAFEEIGRFYDKFASFYEDFERLKKTLKQAQNTSDEMETKINGKGGLSSRAETLKELGAKTKKSLPKIREAQDEDQDLDKLDKTKIIDNDEKWELVVDSKEIDELSQSRDMPEV</sequence>
<dbReference type="PANTHER" id="PTHR30563">
    <property type="entry name" value="DNA RECOMBINATION PROTEIN RMUC"/>
    <property type="match status" value="1"/>
</dbReference>
<reference evidence="7 8" key="1">
    <citation type="journal article" date="2014" name="Genome Announc.">
        <title>Draft genome sequences of six enterohepatic helicobacter species isolated from humans and one from rhesus macaques.</title>
        <authorList>
            <person name="Shen Z."/>
            <person name="Sheh A."/>
            <person name="Young S.K."/>
            <person name="Abouelliel A."/>
            <person name="Ward D.V."/>
            <person name="Earl A.M."/>
            <person name="Fox J.G."/>
        </authorList>
    </citation>
    <scope>NUCLEOTIDE SEQUENCE [LARGE SCALE GENOMIC DNA]</scope>
    <source>
        <strain evidence="7 8">MIT 99-5501</strain>
    </source>
</reference>
<dbReference type="GO" id="GO:0006310">
    <property type="term" value="P:DNA recombination"/>
    <property type="evidence" value="ECO:0007669"/>
    <property type="project" value="UniProtKB-KW"/>
</dbReference>
<comment type="caution">
    <text evidence="7">The sequence shown here is derived from an EMBL/GenBank/DDBJ whole genome shotgun (WGS) entry which is preliminary data.</text>
</comment>
<keyword evidence="4" id="KW-0233">DNA recombination</keyword>
<evidence type="ECO:0000313" key="7">
    <source>
        <dbReference type="EMBL" id="ETD24757.1"/>
    </source>
</evidence>
<keyword evidence="3 5" id="KW-0175">Coiled coil</keyword>
<dbReference type="Pfam" id="PF02646">
    <property type="entry name" value="RmuC"/>
    <property type="match status" value="2"/>
</dbReference>
<gene>
    <name evidence="7" type="ORF">HMPREF2086_00091</name>
</gene>
<feature type="compositionally biased region" description="Polar residues" evidence="6">
    <location>
        <begin position="259"/>
        <end position="268"/>
    </location>
</feature>
<organism evidence="7 8">
    <name type="scientific">Helicobacter macacae MIT 99-5501</name>
    <dbReference type="NCBI Taxonomy" id="1357400"/>
    <lineage>
        <taxon>Bacteria</taxon>
        <taxon>Pseudomonadati</taxon>
        <taxon>Campylobacterota</taxon>
        <taxon>Epsilonproteobacteria</taxon>
        <taxon>Campylobacterales</taxon>
        <taxon>Helicobacteraceae</taxon>
        <taxon>Helicobacter</taxon>
    </lineage>
</organism>
<protein>
    <recommendedName>
        <fullName evidence="9">DNA recombination protein RmuC</fullName>
    </recommendedName>
</protein>
<evidence type="ECO:0000256" key="2">
    <source>
        <dbReference type="ARBA" id="ARBA00009840"/>
    </source>
</evidence>
<keyword evidence="8" id="KW-1185">Reference proteome</keyword>
<evidence type="ECO:0000256" key="6">
    <source>
        <dbReference type="SAM" id="MobiDB-lite"/>
    </source>
</evidence>
<evidence type="ECO:0000256" key="5">
    <source>
        <dbReference type="SAM" id="Coils"/>
    </source>
</evidence>
<dbReference type="OrthoDB" id="5352014at2"/>
<dbReference type="PATRIC" id="fig|1357400.3.peg.130"/>
<comment type="function">
    <text evidence="1">Involved in DNA recombination.</text>
</comment>
<evidence type="ECO:0000256" key="4">
    <source>
        <dbReference type="ARBA" id="ARBA00023172"/>
    </source>
</evidence>
<dbReference type="AlphaFoldDB" id="V8CCC8"/>
<evidence type="ECO:0000313" key="8">
    <source>
        <dbReference type="Proteomes" id="UP000018731"/>
    </source>
</evidence>
<dbReference type="HOGENOM" id="CLU_024057_0_1_7"/>